<proteinExistence type="predicted"/>
<organism evidence="2 3">
    <name type="scientific">Oleoguttula mirabilis</name>
    <dbReference type="NCBI Taxonomy" id="1507867"/>
    <lineage>
        <taxon>Eukaryota</taxon>
        <taxon>Fungi</taxon>
        <taxon>Dikarya</taxon>
        <taxon>Ascomycota</taxon>
        <taxon>Pezizomycotina</taxon>
        <taxon>Dothideomycetes</taxon>
        <taxon>Dothideomycetidae</taxon>
        <taxon>Mycosphaerellales</taxon>
        <taxon>Teratosphaeriaceae</taxon>
        <taxon>Oleoguttula</taxon>
    </lineage>
</organism>
<dbReference type="AlphaFoldDB" id="A0AAV9JJC5"/>
<feature type="compositionally biased region" description="Polar residues" evidence="1">
    <location>
        <begin position="215"/>
        <end position="224"/>
    </location>
</feature>
<reference evidence="2 3" key="1">
    <citation type="submission" date="2021-11" db="EMBL/GenBank/DDBJ databases">
        <title>Black yeast isolated from Biological Soil Crust.</title>
        <authorList>
            <person name="Kurbessoian T."/>
        </authorList>
    </citation>
    <scope>NUCLEOTIDE SEQUENCE [LARGE SCALE GENOMIC DNA]</scope>
    <source>
        <strain evidence="2 3">CCFEE 5522</strain>
    </source>
</reference>
<evidence type="ECO:0000313" key="2">
    <source>
        <dbReference type="EMBL" id="KAK4544993.1"/>
    </source>
</evidence>
<protein>
    <submittedName>
        <fullName evidence="2">Uncharacterized protein</fullName>
    </submittedName>
</protein>
<evidence type="ECO:0000313" key="3">
    <source>
        <dbReference type="Proteomes" id="UP001324427"/>
    </source>
</evidence>
<accession>A0AAV9JJC5</accession>
<comment type="caution">
    <text evidence="2">The sequence shown here is derived from an EMBL/GenBank/DDBJ whole genome shotgun (WGS) entry which is preliminary data.</text>
</comment>
<dbReference type="EMBL" id="JAVFHQ010000022">
    <property type="protein sequence ID" value="KAK4544993.1"/>
    <property type="molecule type" value="Genomic_DNA"/>
</dbReference>
<evidence type="ECO:0000256" key="1">
    <source>
        <dbReference type="SAM" id="MobiDB-lite"/>
    </source>
</evidence>
<gene>
    <name evidence="2" type="ORF">LTR36_003898</name>
</gene>
<name>A0AAV9JJC5_9PEZI</name>
<dbReference type="Proteomes" id="UP001324427">
    <property type="component" value="Unassembled WGS sequence"/>
</dbReference>
<feature type="region of interest" description="Disordered" evidence="1">
    <location>
        <begin position="179"/>
        <end position="224"/>
    </location>
</feature>
<sequence length="224" mass="24643">MVRPPHPLALIQLSKYLEGPEEFKFGREELDRVFGNEQYPTEANEMCGAPRGANLAVVLLDAPRAFKIRRLRDALQAASLKADAEIKAFEPLASLPFARKPWAIHHQRLFSAVCYAVKHNLPDRGRYSPAVVRAAMMWSLSFARPGELDPIHLENVGRAKACMREAGYGRRASASEEVTYGEENLPAVNQPPASLSGESNDGKGTETGGWPTTICEPQTSADGW</sequence>
<keyword evidence="3" id="KW-1185">Reference proteome</keyword>